<reference evidence="1" key="1">
    <citation type="journal article" date="2015" name="Nature">
        <title>Complex archaea that bridge the gap between prokaryotes and eukaryotes.</title>
        <authorList>
            <person name="Spang A."/>
            <person name="Saw J.H."/>
            <person name="Jorgensen S.L."/>
            <person name="Zaremba-Niedzwiedzka K."/>
            <person name="Martijn J."/>
            <person name="Lind A.E."/>
            <person name="van Eijk R."/>
            <person name="Schleper C."/>
            <person name="Guy L."/>
            <person name="Ettema T.J."/>
        </authorList>
    </citation>
    <scope>NUCLEOTIDE SEQUENCE</scope>
</reference>
<organism evidence="1">
    <name type="scientific">marine sediment metagenome</name>
    <dbReference type="NCBI Taxonomy" id="412755"/>
    <lineage>
        <taxon>unclassified sequences</taxon>
        <taxon>metagenomes</taxon>
        <taxon>ecological metagenomes</taxon>
    </lineage>
</organism>
<protein>
    <submittedName>
        <fullName evidence="1">Uncharacterized protein</fullName>
    </submittedName>
</protein>
<gene>
    <name evidence="1" type="ORF">LCGC14_2336910</name>
</gene>
<name>A0A0F9D0Q9_9ZZZZ</name>
<proteinExistence type="predicted"/>
<dbReference type="EMBL" id="LAZR01033716">
    <property type="protein sequence ID" value="KKL47301.1"/>
    <property type="molecule type" value="Genomic_DNA"/>
</dbReference>
<sequence>MTDPLREYPITCRIEVISYTATRGQHTRGSAHYRTMDKSKSIGTLNPFSSGTSRLTDLSALAPFFGDPAQ</sequence>
<comment type="caution">
    <text evidence="1">The sequence shown here is derived from an EMBL/GenBank/DDBJ whole genome shotgun (WGS) entry which is preliminary data.</text>
</comment>
<evidence type="ECO:0000313" key="1">
    <source>
        <dbReference type="EMBL" id="KKL47301.1"/>
    </source>
</evidence>
<accession>A0A0F9D0Q9</accession>
<dbReference type="AlphaFoldDB" id="A0A0F9D0Q9"/>